<dbReference type="InterPro" id="IPR023296">
    <property type="entry name" value="Glyco_hydro_beta-prop_sf"/>
</dbReference>
<evidence type="ECO:0000256" key="1">
    <source>
        <dbReference type="ARBA" id="ARBA00004834"/>
    </source>
</evidence>
<feature type="site" description="Important for catalytic activity, responsible for pKa modulation of the active site Glu and correct orientation of both the proton donor and substrate" evidence="6">
    <location>
        <position position="151"/>
    </location>
</feature>
<evidence type="ECO:0000256" key="6">
    <source>
        <dbReference type="PIRSR" id="PIRSR606710-2"/>
    </source>
</evidence>
<dbReference type="PANTHER" id="PTHR43301:SF3">
    <property type="entry name" value="ARABINAN ENDO-1,5-ALPHA-L-ARABINOSIDASE A-RELATED"/>
    <property type="match status" value="1"/>
</dbReference>
<dbReference type="SUPFAM" id="SSF50370">
    <property type="entry name" value="Ricin B-like lectins"/>
    <property type="match status" value="1"/>
</dbReference>
<evidence type="ECO:0000256" key="4">
    <source>
        <dbReference type="ARBA" id="ARBA00023295"/>
    </source>
</evidence>
<feature type="active site" description="Proton donor" evidence="5">
    <location>
        <position position="202"/>
    </location>
</feature>
<dbReference type="Gene3D" id="2.115.10.20">
    <property type="entry name" value="Glycosyl hydrolase domain, family 43"/>
    <property type="match status" value="1"/>
</dbReference>
<dbReference type="CDD" id="cd00161">
    <property type="entry name" value="beta-trefoil_Ricin-like"/>
    <property type="match status" value="1"/>
</dbReference>
<evidence type="ECO:0000256" key="5">
    <source>
        <dbReference type="PIRSR" id="PIRSR606710-1"/>
    </source>
</evidence>
<evidence type="ECO:0000313" key="9">
    <source>
        <dbReference type="EMBL" id="QJX48208.1"/>
    </source>
</evidence>
<evidence type="ECO:0000256" key="7">
    <source>
        <dbReference type="RuleBase" id="RU361187"/>
    </source>
</evidence>
<keyword evidence="10" id="KW-1185">Reference proteome</keyword>
<evidence type="ECO:0000256" key="2">
    <source>
        <dbReference type="ARBA" id="ARBA00009865"/>
    </source>
</evidence>
<evidence type="ECO:0000259" key="8">
    <source>
        <dbReference type="Pfam" id="PF14200"/>
    </source>
</evidence>
<protein>
    <submittedName>
        <fullName evidence="9">Family 43 glycosylhydrolase</fullName>
    </submittedName>
</protein>
<comment type="pathway">
    <text evidence="1">Glycan metabolism; L-arabinan degradation.</text>
</comment>
<evidence type="ECO:0000256" key="3">
    <source>
        <dbReference type="ARBA" id="ARBA00022801"/>
    </source>
</evidence>
<dbReference type="CDD" id="cd08998">
    <property type="entry name" value="GH43_Arb43a-like"/>
    <property type="match status" value="1"/>
</dbReference>
<comment type="similarity">
    <text evidence="2 7">Belongs to the glycosyl hydrolase 43 family.</text>
</comment>
<dbReference type="InterPro" id="IPR050727">
    <property type="entry name" value="GH43_arabinanases"/>
</dbReference>
<proteinExistence type="inferred from homology"/>
<dbReference type="PANTHER" id="PTHR43301">
    <property type="entry name" value="ARABINAN ENDO-1,5-ALPHA-L-ARABINOSIDASE"/>
    <property type="match status" value="1"/>
</dbReference>
<dbReference type="PROSITE" id="PS50231">
    <property type="entry name" value="RICIN_B_LECTIN"/>
    <property type="match status" value="1"/>
</dbReference>
<dbReference type="NCBIfam" id="TIGR04183">
    <property type="entry name" value="Por_Secre_tail"/>
    <property type="match status" value="1"/>
</dbReference>
<dbReference type="Gene3D" id="2.80.10.50">
    <property type="match status" value="1"/>
</dbReference>
<gene>
    <name evidence="9" type="ORF">HMJ29_15230</name>
</gene>
<dbReference type="Pfam" id="PF04616">
    <property type="entry name" value="Glyco_hydro_43"/>
    <property type="match status" value="1"/>
</dbReference>
<organism evidence="9 10">
    <name type="scientific">Hymenobacter taeanensis</name>
    <dbReference type="NCBI Taxonomy" id="2735321"/>
    <lineage>
        <taxon>Bacteria</taxon>
        <taxon>Pseudomonadati</taxon>
        <taxon>Bacteroidota</taxon>
        <taxon>Cytophagia</taxon>
        <taxon>Cytophagales</taxon>
        <taxon>Hymenobacteraceae</taxon>
        <taxon>Hymenobacter</taxon>
    </lineage>
</organism>
<dbReference type="SUPFAM" id="SSF75005">
    <property type="entry name" value="Arabinanase/levansucrase/invertase"/>
    <property type="match status" value="1"/>
</dbReference>
<dbReference type="InterPro" id="IPR006710">
    <property type="entry name" value="Glyco_hydro_43"/>
</dbReference>
<dbReference type="EMBL" id="CP053538">
    <property type="protein sequence ID" value="QJX48208.1"/>
    <property type="molecule type" value="Genomic_DNA"/>
</dbReference>
<dbReference type="AlphaFoldDB" id="A0A6M6BK14"/>
<keyword evidence="3 7" id="KW-0378">Hydrolase</keyword>
<feature type="domain" description="Ricin B lectin" evidence="8">
    <location>
        <begin position="328"/>
        <end position="406"/>
    </location>
</feature>
<dbReference type="Proteomes" id="UP000501623">
    <property type="component" value="Chromosome"/>
</dbReference>
<evidence type="ECO:0000313" key="10">
    <source>
        <dbReference type="Proteomes" id="UP000501623"/>
    </source>
</evidence>
<accession>A0A6M6BK14</accession>
<feature type="active site" description="Proton acceptor" evidence="5">
    <location>
        <position position="36"/>
    </location>
</feature>
<dbReference type="InterPro" id="IPR035992">
    <property type="entry name" value="Ricin_B-like_lectins"/>
</dbReference>
<dbReference type="KEGG" id="hts:HMJ29_15230"/>
<name>A0A6M6BK14_9BACT</name>
<dbReference type="RefSeq" id="WP_171592294.1">
    <property type="nucleotide sequence ID" value="NZ_CP053538.1"/>
</dbReference>
<dbReference type="InterPro" id="IPR026444">
    <property type="entry name" value="Secre_tail"/>
</dbReference>
<dbReference type="Pfam" id="PF14200">
    <property type="entry name" value="RicinB_lectin_2"/>
    <property type="match status" value="1"/>
</dbReference>
<sequence>MLSQLRNKVKLLLILGFLLLIGHSSLALQGMTGIHDPSTIIKRNGVYHTWGTGDQIYHLTSTDMVHWQTAPTVFAAGTWPGWINNYVSDFKGFFWAPECIYRNGKYYMYYSCSTGQRPCAIGLATSTDLTTWTDQGMVVYSDNSTVYGSIDPAVFDDANGRFWMVFGSHLTGIWSIELDPATGKRLNNVAKNLAGSGQSEHEAAYMMQHGGYYYLFYNRGTCCAGINSTYYVQMGRSTSPDGPFVDKNGVDLLAGGGTDFLARDDNNNARFDSHYGPGHVGLLSENGVNFLSFHYYDGFHNGTPALGISNLSWDSNGWPAVTHDWLPSATYTITSPTSGKVWAYAGCNIDVTARQPLLQTTAVPGQDCQQWRLRSTGNGVYIIGSSSQGINVDVIDCNEAAGTALSIRAASPFTCQRFWVERAADGSYVLSYIYGNRVIGVPNASTTDGTVLQLLDYTGEANQRWTITPVSTVTAARSAHEAQIQLFPNPTRDGNFSVQLPAGTAATIMVTDMGGRVVYHRELSGRGSAEIITGLGAGAYVVQVKTAAGITTRKLLML</sequence>
<dbReference type="InterPro" id="IPR000772">
    <property type="entry name" value="Ricin_B_lectin"/>
</dbReference>
<dbReference type="GO" id="GO:0005975">
    <property type="term" value="P:carbohydrate metabolic process"/>
    <property type="evidence" value="ECO:0007669"/>
    <property type="project" value="InterPro"/>
</dbReference>
<reference evidence="9 10" key="1">
    <citation type="submission" date="2020-05" db="EMBL/GenBank/DDBJ databases">
        <title>Complete genome sequence of Hymenobacter sp. TS19 in Coasted Sand Dune.</title>
        <authorList>
            <person name="Lee J.-H."/>
            <person name="Jung J.-H."/>
            <person name="Jeong S."/>
            <person name="Zhao L."/>
            <person name="Kim M.-K."/>
            <person name="Seo H.-S."/>
            <person name="Lim S."/>
        </authorList>
    </citation>
    <scope>NUCLEOTIDE SEQUENCE [LARGE SCALE GENOMIC DNA]</scope>
    <source>
        <strain evidence="9 10">TS19</strain>
    </source>
</reference>
<keyword evidence="4 7" id="KW-0326">Glycosidase</keyword>
<dbReference type="GO" id="GO:0004553">
    <property type="term" value="F:hydrolase activity, hydrolyzing O-glycosyl compounds"/>
    <property type="evidence" value="ECO:0007669"/>
    <property type="project" value="InterPro"/>
</dbReference>